<evidence type="ECO:0008006" key="5">
    <source>
        <dbReference type="Google" id="ProtNLM"/>
    </source>
</evidence>
<dbReference type="RefSeq" id="WP_099215500.1">
    <property type="nucleotide sequence ID" value="NZ_JAUYVU010000012.1"/>
</dbReference>
<dbReference type="EMBL" id="PDUU01000008">
    <property type="protein sequence ID" value="PHN97284.1"/>
    <property type="molecule type" value="Genomic_DNA"/>
</dbReference>
<reference evidence="1 4" key="3">
    <citation type="submission" date="2023-07" db="EMBL/GenBank/DDBJ databases">
        <title>Genome content predicts the carbon catabolic preferences of heterotrophic bacteria.</title>
        <authorList>
            <person name="Gralka M."/>
        </authorList>
    </citation>
    <scope>NUCLEOTIDE SEQUENCE [LARGE SCALE GENOMIC DNA]</scope>
    <source>
        <strain evidence="1 4">4G03</strain>
    </source>
</reference>
<protein>
    <recommendedName>
        <fullName evidence="5">Type VI secretion system baseplate subunit TssG</fullName>
    </recommendedName>
</protein>
<dbReference type="AlphaFoldDB" id="A0A2G1BTK2"/>
<dbReference type="Proteomes" id="UP001242342">
    <property type="component" value="Unassembled WGS sequence"/>
</dbReference>
<dbReference type="Proteomes" id="UP000222163">
    <property type="component" value="Unassembled WGS sequence"/>
</dbReference>
<evidence type="ECO:0000313" key="4">
    <source>
        <dbReference type="Proteomes" id="UP001242342"/>
    </source>
</evidence>
<organism evidence="2 3">
    <name type="scientific">Tenacibaculum discolor</name>
    <dbReference type="NCBI Taxonomy" id="361581"/>
    <lineage>
        <taxon>Bacteria</taxon>
        <taxon>Pseudomonadati</taxon>
        <taxon>Bacteroidota</taxon>
        <taxon>Flavobacteriia</taxon>
        <taxon>Flavobacteriales</taxon>
        <taxon>Flavobacteriaceae</taxon>
        <taxon>Tenacibaculum</taxon>
    </lineage>
</organism>
<gene>
    <name evidence="2" type="ORF">CSC81_09370</name>
    <name evidence="1" type="ORF">Q8W23_13950</name>
</gene>
<comment type="caution">
    <text evidence="2">The sequence shown here is derived from an EMBL/GenBank/DDBJ whole genome shotgun (WGS) entry which is preliminary data.</text>
</comment>
<evidence type="ECO:0000313" key="2">
    <source>
        <dbReference type="EMBL" id="PHN97284.1"/>
    </source>
</evidence>
<dbReference type="EMBL" id="JAUYVU010000012">
    <property type="protein sequence ID" value="MDP2542579.1"/>
    <property type="molecule type" value="Genomic_DNA"/>
</dbReference>
<proteinExistence type="predicted"/>
<keyword evidence="4" id="KW-1185">Reference proteome</keyword>
<evidence type="ECO:0000313" key="3">
    <source>
        <dbReference type="Proteomes" id="UP000222163"/>
    </source>
</evidence>
<evidence type="ECO:0000313" key="1">
    <source>
        <dbReference type="EMBL" id="MDP2542579.1"/>
    </source>
</evidence>
<accession>A0A2G1BTK2</accession>
<name>A0A2G1BTK2_9FLAO</name>
<reference evidence="2" key="2">
    <citation type="submission" date="2017-10" db="EMBL/GenBank/DDBJ databases">
        <authorList>
            <person name="Enke T.N."/>
            <person name="Cordero O.X."/>
        </authorList>
    </citation>
    <scope>NUCLEOTIDE SEQUENCE</scope>
    <source>
        <strain evidence="2">4G03</strain>
    </source>
</reference>
<reference evidence="2 3" key="1">
    <citation type="journal article" date="2016" name="Nat. Commun.">
        <title>Microbial interactions lead to rapid micro-scale successions on model marine particles.</title>
        <authorList>
            <person name="Datta M.S."/>
            <person name="Sliwerska E."/>
            <person name="Gore J."/>
            <person name="Polz M.F."/>
            <person name="Cordero O.X."/>
        </authorList>
    </citation>
    <scope>NUCLEOTIDE SEQUENCE [LARGE SCALE GENOMIC DNA]</scope>
    <source>
        <strain evidence="2 3">4G03</strain>
    </source>
</reference>
<sequence length="314" mass="35951">MGASVKENDVVVDDLVRNMASNFIGEVFVEELEFLLDKDVSETLIVRNHGMNSRAQSKDVLSVDSNFIAKDTGFEENLVVNLSRNSIYHQLPEILFYPLSLGVNSDNKKEVVDTIRRNREKEKGDINFFTLFDTEIFKERVRINNRSLNFFSDKKSKQNLLNIFKQIIGSDLQISDQSLYKLFLNLCKSEFFKENLVELEKLIQVVLGLKVKLSYVPCVINESPFLSLGDAILGVDLGLSGKLYSELDDVKVVVVLEKEVENFKVLEKSVLQIKEVLSFFLISSRKIHITYQTNSDQSFVLAERFLGYDSYLTK</sequence>